<gene>
    <name evidence="2" type="ORF">GCM10009640_15330</name>
</gene>
<dbReference type="InterPro" id="IPR036291">
    <property type="entry name" value="NAD(P)-bd_dom_sf"/>
</dbReference>
<dbReference type="PANTHER" id="PTHR32487:SF0">
    <property type="entry name" value="3-OXO-DELTA(4,5)-STEROID 5-BETA-REDUCTASE"/>
    <property type="match status" value="1"/>
</dbReference>
<keyword evidence="3" id="KW-1185">Reference proteome</keyword>
<name>A0ABN1YTU6_9MICO</name>
<dbReference type="Proteomes" id="UP001501266">
    <property type="component" value="Unassembled WGS sequence"/>
</dbReference>
<sequence length="358" mass="39515">MTVAIFGASGLVGAAAVDAFLAAGERVVAVSRRAPELLGGGEPEHLPLDLLDGDGVREAIGGRGDITHVVYAAVHEQPDLVRGWRDREQMETNLRMIRSALEPLIASGSLAHVSLLQGTKAYGAHLHPIRVPAREREPRDAHENFYWLQEDYVREEGERSGFAWTIFRPPLIVGPTYGVAMNLVPVIGAYAAIRAAEGLPFTYPGGPSYVAEAVDTEVLAQALVWASRAAEARDEHFNISNGEVFQWRDLWPAFAEELGVEAGPDERFRISEYLLRRTALWEEIVARRGLRPLALPELLGRSHLYADFQFAAGAKAPPPPALLSTVKLHEAGFHGVRDTELSFRRWFRVLVERRIIPG</sequence>
<dbReference type="Gene3D" id="3.40.50.720">
    <property type="entry name" value="NAD(P)-binding Rossmann-like Domain"/>
    <property type="match status" value="1"/>
</dbReference>
<dbReference type="InterPro" id="IPR001509">
    <property type="entry name" value="Epimerase_deHydtase"/>
</dbReference>
<proteinExistence type="predicted"/>
<comment type="caution">
    <text evidence="2">The sequence shown here is derived from an EMBL/GenBank/DDBJ whole genome shotgun (WGS) entry which is preliminary data.</text>
</comment>
<dbReference type="PANTHER" id="PTHR32487">
    <property type="entry name" value="3-OXO-DELTA(4,5)-STEROID 5-BETA-REDUCTASE"/>
    <property type="match status" value="1"/>
</dbReference>
<feature type="domain" description="NAD-dependent epimerase/dehydratase" evidence="1">
    <location>
        <begin position="4"/>
        <end position="239"/>
    </location>
</feature>
<evidence type="ECO:0000313" key="3">
    <source>
        <dbReference type="Proteomes" id="UP001501266"/>
    </source>
</evidence>
<evidence type="ECO:0000313" key="2">
    <source>
        <dbReference type="EMBL" id="GAA1422498.1"/>
    </source>
</evidence>
<dbReference type="EMBL" id="BAAAKK010000004">
    <property type="protein sequence ID" value="GAA1422498.1"/>
    <property type="molecule type" value="Genomic_DNA"/>
</dbReference>
<reference evidence="2 3" key="1">
    <citation type="journal article" date="2019" name="Int. J. Syst. Evol. Microbiol.">
        <title>The Global Catalogue of Microorganisms (GCM) 10K type strain sequencing project: providing services to taxonomists for standard genome sequencing and annotation.</title>
        <authorList>
            <consortium name="The Broad Institute Genomics Platform"/>
            <consortium name="The Broad Institute Genome Sequencing Center for Infectious Disease"/>
            <person name="Wu L."/>
            <person name="Ma J."/>
        </authorList>
    </citation>
    <scope>NUCLEOTIDE SEQUENCE [LARGE SCALE GENOMIC DNA]</scope>
    <source>
        <strain evidence="2 3">JCM 12398</strain>
    </source>
</reference>
<evidence type="ECO:0000259" key="1">
    <source>
        <dbReference type="Pfam" id="PF01370"/>
    </source>
</evidence>
<dbReference type="SUPFAM" id="SSF51735">
    <property type="entry name" value="NAD(P)-binding Rossmann-fold domains"/>
    <property type="match status" value="1"/>
</dbReference>
<protein>
    <submittedName>
        <fullName evidence="2">SDR family oxidoreductase</fullName>
    </submittedName>
</protein>
<dbReference type="Pfam" id="PF01370">
    <property type="entry name" value="Epimerase"/>
    <property type="match status" value="1"/>
</dbReference>
<accession>A0ABN1YTU6</accession>
<dbReference type="RefSeq" id="WP_343919074.1">
    <property type="nucleotide sequence ID" value="NZ_BAAAKK010000004.1"/>
</dbReference>
<organism evidence="2 3">
    <name type="scientific">Agrococcus citreus</name>
    <dbReference type="NCBI Taxonomy" id="84643"/>
    <lineage>
        <taxon>Bacteria</taxon>
        <taxon>Bacillati</taxon>
        <taxon>Actinomycetota</taxon>
        <taxon>Actinomycetes</taxon>
        <taxon>Micrococcales</taxon>
        <taxon>Microbacteriaceae</taxon>
        <taxon>Agrococcus</taxon>
    </lineage>
</organism>